<protein>
    <recommendedName>
        <fullName evidence="8">Ancillary SecYEG translocon subunit</fullName>
    </recommendedName>
</protein>
<dbReference type="RefSeq" id="WP_309656699.1">
    <property type="nucleotide sequence ID" value="NZ_JARWAN010000021.1"/>
</dbReference>
<proteinExistence type="inferred from homology"/>
<organism evidence="11 12">
    <name type="scientific">Vreelandella vilamensis</name>
    <dbReference type="NCBI Taxonomy" id="531309"/>
    <lineage>
        <taxon>Bacteria</taxon>
        <taxon>Pseudomonadati</taxon>
        <taxon>Pseudomonadota</taxon>
        <taxon>Gammaproteobacteria</taxon>
        <taxon>Oceanospirillales</taxon>
        <taxon>Halomonadaceae</taxon>
        <taxon>Vreelandella</taxon>
    </lineage>
</organism>
<evidence type="ECO:0000313" key="12">
    <source>
        <dbReference type="Proteomes" id="UP001254564"/>
    </source>
</evidence>
<accession>A0ABU1H691</accession>
<evidence type="ECO:0000256" key="3">
    <source>
        <dbReference type="ARBA" id="ARBA00022692"/>
    </source>
</evidence>
<comment type="caution">
    <text evidence="11">The sequence shown here is derived from an EMBL/GenBank/DDBJ whole genome shotgun (WGS) entry which is preliminary data.</text>
</comment>
<dbReference type="SUPFAM" id="SSF48452">
    <property type="entry name" value="TPR-like"/>
    <property type="match status" value="1"/>
</dbReference>
<keyword evidence="5 9" id="KW-0472">Membrane</keyword>
<feature type="transmembrane region" description="Helical" evidence="9">
    <location>
        <begin position="21"/>
        <end position="42"/>
    </location>
</feature>
<name>A0ABU1H691_9GAMM</name>
<dbReference type="EMBL" id="JARWAN010000021">
    <property type="protein sequence ID" value="MDR5899821.1"/>
    <property type="molecule type" value="Genomic_DNA"/>
</dbReference>
<evidence type="ECO:0000256" key="6">
    <source>
        <dbReference type="ARBA" id="ARBA00023186"/>
    </source>
</evidence>
<gene>
    <name evidence="11" type="ORF">QC823_12570</name>
</gene>
<evidence type="ECO:0000256" key="2">
    <source>
        <dbReference type="ARBA" id="ARBA00022475"/>
    </source>
</evidence>
<dbReference type="PANTHER" id="PTHR38035:SF1">
    <property type="entry name" value="ANCILLARY SECYEG TRANSLOCON SUBUNIT"/>
    <property type="match status" value="1"/>
</dbReference>
<feature type="domain" description="Ancillary SecYEG translocon subunit/Cell division coordinator CpoB TPR" evidence="10">
    <location>
        <begin position="15"/>
        <end position="213"/>
    </location>
</feature>
<comment type="subcellular location">
    <subcellularLocation>
        <location evidence="1">Cell membrane</location>
        <topology evidence="1">Single-pass type II membrane protein</topology>
    </subcellularLocation>
</comment>
<comment type="similarity">
    <text evidence="7">Belongs to the YfgM family.</text>
</comment>
<dbReference type="Pfam" id="PF09976">
    <property type="entry name" value="TPR_21"/>
    <property type="match status" value="1"/>
</dbReference>
<dbReference type="Proteomes" id="UP001254564">
    <property type="component" value="Unassembled WGS sequence"/>
</dbReference>
<evidence type="ECO:0000259" key="10">
    <source>
        <dbReference type="Pfam" id="PF09976"/>
    </source>
</evidence>
<dbReference type="Gene3D" id="1.25.40.10">
    <property type="entry name" value="Tetratricopeptide repeat domain"/>
    <property type="match status" value="1"/>
</dbReference>
<keyword evidence="6" id="KW-0143">Chaperone</keyword>
<sequence>MAELRTEEEQLDAIKRWWKENGTSLIAGVALAAAGVFGWNAWQDYQDNQAEAASVRYQQLVNMTAGNALDDATLNEARSLVGDITDNHADTLYAELAKLLEARLALQQDDLDGAKAVLENVVESSSRRYVQSLAWLRLARLAVATDAPEQALALLDEPITDALAAQQANVRGDAYFALGQPGQAREAWQQALSIAQEQNQPLYGVQLKLDDLGTEEGAL</sequence>
<dbReference type="PIRSF" id="PIRSF006170">
    <property type="entry name" value="YfgM"/>
    <property type="match status" value="1"/>
</dbReference>
<dbReference type="InterPro" id="IPR011990">
    <property type="entry name" value="TPR-like_helical_dom_sf"/>
</dbReference>
<dbReference type="InterPro" id="IPR026039">
    <property type="entry name" value="YfgM"/>
</dbReference>
<evidence type="ECO:0000256" key="4">
    <source>
        <dbReference type="ARBA" id="ARBA00022989"/>
    </source>
</evidence>
<evidence type="ECO:0000256" key="8">
    <source>
        <dbReference type="ARBA" id="ARBA00024235"/>
    </source>
</evidence>
<evidence type="ECO:0000256" key="7">
    <source>
        <dbReference type="ARBA" id="ARBA00024197"/>
    </source>
</evidence>
<dbReference type="InterPro" id="IPR018704">
    <property type="entry name" value="SecYEG/CpoB_TPR"/>
</dbReference>
<keyword evidence="3 9" id="KW-0812">Transmembrane</keyword>
<keyword evidence="2" id="KW-1003">Cell membrane</keyword>
<keyword evidence="4 9" id="KW-1133">Transmembrane helix</keyword>
<evidence type="ECO:0000313" key="11">
    <source>
        <dbReference type="EMBL" id="MDR5899821.1"/>
    </source>
</evidence>
<dbReference type="PANTHER" id="PTHR38035">
    <property type="entry name" value="UPF0070 PROTEIN YFGM"/>
    <property type="match status" value="1"/>
</dbReference>
<keyword evidence="12" id="KW-1185">Reference proteome</keyword>
<evidence type="ECO:0000256" key="9">
    <source>
        <dbReference type="SAM" id="Phobius"/>
    </source>
</evidence>
<evidence type="ECO:0000256" key="5">
    <source>
        <dbReference type="ARBA" id="ARBA00023136"/>
    </source>
</evidence>
<evidence type="ECO:0000256" key="1">
    <source>
        <dbReference type="ARBA" id="ARBA00004401"/>
    </source>
</evidence>
<reference evidence="11 12" key="1">
    <citation type="submission" date="2023-04" db="EMBL/GenBank/DDBJ databases">
        <title>A long-awaited taxogenomic arrangement of the family Halomonadaceae.</title>
        <authorList>
            <person name="De La Haba R."/>
            <person name="Chuvochina M."/>
            <person name="Wittouck S."/>
            <person name="Arahal D.R."/>
            <person name="Sanchez-Porro C."/>
            <person name="Hugenholtz P."/>
            <person name="Ventosa A."/>
        </authorList>
    </citation>
    <scope>NUCLEOTIDE SEQUENCE [LARGE SCALE GENOMIC DNA]</scope>
    <source>
        <strain evidence="11 12">DSM 21020</strain>
    </source>
</reference>